<dbReference type="Pfam" id="PF03140">
    <property type="entry name" value="DUF247"/>
    <property type="match status" value="1"/>
</dbReference>
<comment type="caution">
    <text evidence="2">The sequence shown here is derived from an EMBL/GenBank/DDBJ whole genome shotgun (WGS) entry which is preliminary data.</text>
</comment>
<reference evidence="2 3" key="1">
    <citation type="submission" date="2024-01" db="EMBL/GenBank/DDBJ databases">
        <title>A telomere-to-telomere, gap-free genome of sweet tea (Lithocarpus litseifolius).</title>
        <authorList>
            <person name="Zhou J."/>
        </authorList>
    </citation>
    <scope>NUCLEOTIDE SEQUENCE [LARGE SCALE GENOMIC DNA]</scope>
    <source>
        <strain evidence="2">Zhou-2022a</strain>
        <tissue evidence="2">Leaf</tissue>
    </source>
</reference>
<dbReference type="InterPro" id="IPR004158">
    <property type="entry name" value="DUF247_pln"/>
</dbReference>
<feature type="domain" description="RNase H type-1" evidence="1">
    <location>
        <begin position="2"/>
        <end position="54"/>
    </location>
</feature>
<name>A0AAW2DWR9_9ROSI</name>
<dbReference type="AlphaFoldDB" id="A0AAW2DWR9"/>
<dbReference type="InterPro" id="IPR002156">
    <property type="entry name" value="RNaseH_domain"/>
</dbReference>
<accession>A0AAW2DWR9</accession>
<proteinExistence type="predicted"/>
<dbReference type="PANTHER" id="PTHR31170">
    <property type="entry name" value="BNAC04G53230D PROTEIN"/>
    <property type="match status" value="1"/>
</dbReference>
<keyword evidence="3" id="KW-1185">Reference proteome</keyword>
<dbReference type="GO" id="GO:0004523">
    <property type="term" value="F:RNA-DNA hybrid ribonuclease activity"/>
    <property type="evidence" value="ECO:0007669"/>
    <property type="project" value="InterPro"/>
</dbReference>
<evidence type="ECO:0000259" key="1">
    <source>
        <dbReference type="Pfam" id="PF13456"/>
    </source>
</evidence>
<dbReference type="PANTHER" id="PTHR31170:SF17">
    <property type="match status" value="1"/>
</dbReference>
<evidence type="ECO:0000313" key="2">
    <source>
        <dbReference type="EMBL" id="KAL0014534.1"/>
    </source>
</evidence>
<sequence length="282" mass="32125">MVVTQALKSKEMGLTAYGLLIRDALSLAGNFSEVSYSHTKREGNNVAHGLAKLAASLTEPKSCNWVLRFGRKRGALVEIMSSPSLRKNISSNKLNTDQTCKEEEELAHLASDIFRALTILLRLNEKAYVLDAFSIGPFHHGHPKFQAMEAIKKEMLRNLIMSINDVEREVHECYAKPLKYSPDEFVKILVVDGCFIIELFSKDANEKLRGVDDPIFTMLSMHQFLYHDLILLENQIPWMVLEHLFNLTEDPTHDKPLTLIELAREFFVDFFLTKLASSYPPI</sequence>
<dbReference type="Pfam" id="PF13456">
    <property type="entry name" value="RVT_3"/>
    <property type="match status" value="1"/>
</dbReference>
<evidence type="ECO:0000313" key="3">
    <source>
        <dbReference type="Proteomes" id="UP001459277"/>
    </source>
</evidence>
<dbReference type="GO" id="GO:0003676">
    <property type="term" value="F:nucleic acid binding"/>
    <property type="evidence" value="ECO:0007669"/>
    <property type="project" value="InterPro"/>
</dbReference>
<gene>
    <name evidence="2" type="ORF">SO802_001603</name>
</gene>
<protein>
    <recommendedName>
        <fullName evidence="1">RNase H type-1 domain-containing protein</fullName>
    </recommendedName>
</protein>
<dbReference type="Proteomes" id="UP001459277">
    <property type="component" value="Unassembled WGS sequence"/>
</dbReference>
<dbReference type="EMBL" id="JAZDWU010000001">
    <property type="protein sequence ID" value="KAL0014534.1"/>
    <property type="molecule type" value="Genomic_DNA"/>
</dbReference>
<organism evidence="2 3">
    <name type="scientific">Lithocarpus litseifolius</name>
    <dbReference type="NCBI Taxonomy" id="425828"/>
    <lineage>
        <taxon>Eukaryota</taxon>
        <taxon>Viridiplantae</taxon>
        <taxon>Streptophyta</taxon>
        <taxon>Embryophyta</taxon>
        <taxon>Tracheophyta</taxon>
        <taxon>Spermatophyta</taxon>
        <taxon>Magnoliopsida</taxon>
        <taxon>eudicotyledons</taxon>
        <taxon>Gunneridae</taxon>
        <taxon>Pentapetalae</taxon>
        <taxon>rosids</taxon>
        <taxon>fabids</taxon>
        <taxon>Fagales</taxon>
        <taxon>Fagaceae</taxon>
        <taxon>Lithocarpus</taxon>
    </lineage>
</organism>